<dbReference type="InterPro" id="IPR050406">
    <property type="entry name" value="FGGY_Carb_Kinase"/>
</dbReference>
<comment type="caution">
    <text evidence="6">The sequence shown here is derived from an EMBL/GenBank/DDBJ whole genome shotgun (WGS) entry which is preliminary data.</text>
</comment>
<proteinExistence type="inferred from homology"/>
<dbReference type="Proteomes" id="UP001595583">
    <property type="component" value="Unassembled WGS sequence"/>
</dbReference>
<evidence type="ECO:0000313" key="7">
    <source>
        <dbReference type="Proteomes" id="UP001595583"/>
    </source>
</evidence>
<keyword evidence="3 6" id="KW-0418">Kinase</keyword>
<dbReference type="EC" id="2.7.1.-" evidence="6"/>
<dbReference type="InterPro" id="IPR049382">
    <property type="entry name" value="FGGY_C_2"/>
</dbReference>
<dbReference type="CDD" id="cd07772">
    <property type="entry name" value="ASKHA_NBD_FGGY_NaCK-like"/>
    <property type="match status" value="1"/>
</dbReference>
<evidence type="ECO:0000259" key="4">
    <source>
        <dbReference type="Pfam" id="PF00370"/>
    </source>
</evidence>
<accession>A0ABV7KFZ2</accession>
<dbReference type="PANTHER" id="PTHR43095">
    <property type="entry name" value="SUGAR KINASE"/>
    <property type="match status" value="1"/>
</dbReference>
<dbReference type="EMBL" id="JBHRTK010000034">
    <property type="protein sequence ID" value="MFC3209268.1"/>
    <property type="molecule type" value="Genomic_DNA"/>
</dbReference>
<dbReference type="InterPro" id="IPR018484">
    <property type="entry name" value="FGGY_N"/>
</dbReference>
<protein>
    <submittedName>
        <fullName evidence="6">FGGY-family carbohydrate kinase</fullName>
        <ecNumber evidence="6">2.7.1.-</ecNumber>
    </submittedName>
</protein>
<name>A0ABV7KFZ2_9HYPH</name>
<comment type="similarity">
    <text evidence="1">Belongs to the FGGY kinase family.</text>
</comment>
<feature type="domain" description="Carbohydrate kinase FGGY C-terminal" evidence="5">
    <location>
        <begin position="252"/>
        <end position="422"/>
    </location>
</feature>
<evidence type="ECO:0000259" key="5">
    <source>
        <dbReference type="Pfam" id="PF21546"/>
    </source>
</evidence>
<keyword evidence="7" id="KW-1185">Reference proteome</keyword>
<evidence type="ECO:0000256" key="2">
    <source>
        <dbReference type="ARBA" id="ARBA00022679"/>
    </source>
</evidence>
<evidence type="ECO:0000256" key="3">
    <source>
        <dbReference type="ARBA" id="ARBA00022777"/>
    </source>
</evidence>
<organism evidence="6 7">
    <name type="scientific">Aquamicrobium soli</name>
    <dbReference type="NCBI Taxonomy" id="1811518"/>
    <lineage>
        <taxon>Bacteria</taxon>
        <taxon>Pseudomonadati</taxon>
        <taxon>Pseudomonadota</taxon>
        <taxon>Alphaproteobacteria</taxon>
        <taxon>Hyphomicrobiales</taxon>
        <taxon>Phyllobacteriaceae</taxon>
        <taxon>Aquamicrobium</taxon>
    </lineage>
</organism>
<dbReference type="Pfam" id="PF21546">
    <property type="entry name" value="FGGY_C_2"/>
    <property type="match status" value="1"/>
</dbReference>
<dbReference type="Gene3D" id="3.30.420.40">
    <property type="match status" value="2"/>
</dbReference>
<feature type="domain" description="Carbohydrate kinase FGGY N-terminal" evidence="4">
    <location>
        <begin position="13"/>
        <end position="242"/>
    </location>
</feature>
<evidence type="ECO:0000313" key="6">
    <source>
        <dbReference type="EMBL" id="MFC3209268.1"/>
    </source>
</evidence>
<dbReference type="RefSeq" id="WP_378225504.1">
    <property type="nucleotide sequence ID" value="NZ_JBHRTK010000034.1"/>
</dbReference>
<gene>
    <name evidence="6" type="ORF">ACFOHJ_23890</name>
</gene>
<evidence type="ECO:0000256" key="1">
    <source>
        <dbReference type="ARBA" id="ARBA00009156"/>
    </source>
</evidence>
<keyword evidence="2 6" id="KW-0808">Transferase</keyword>
<dbReference type="Pfam" id="PF00370">
    <property type="entry name" value="FGGY_N"/>
    <property type="match status" value="1"/>
</dbReference>
<dbReference type="SUPFAM" id="SSF53067">
    <property type="entry name" value="Actin-like ATPase domain"/>
    <property type="match status" value="2"/>
</dbReference>
<dbReference type="PANTHER" id="PTHR43095:SF5">
    <property type="entry name" value="XYLULOSE KINASE"/>
    <property type="match status" value="1"/>
</dbReference>
<reference evidence="7" key="1">
    <citation type="journal article" date="2019" name="Int. J. Syst. Evol. Microbiol.">
        <title>The Global Catalogue of Microorganisms (GCM) 10K type strain sequencing project: providing services to taxonomists for standard genome sequencing and annotation.</title>
        <authorList>
            <consortium name="The Broad Institute Genomics Platform"/>
            <consortium name="The Broad Institute Genome Sequencing Center for Infectious Disease"/>
            <person name="Wu L."/>
            <person name="Ma J."/>
        </authorList>
    </citation>
    <scope>NUCLEOTIDE SEQUENCE [LARGE SCALE GENOMIC DNA]</scope>
    <source>
        <strain evidence="7">KCTC 52165</strain>
    </source>
</reference>
<dbReference type="InterPro" id="IPR043129">
    <property type="entry name" value="ATPase_NBD"/>
</dbReference>
<sequence length="474" mass="51762">MSGSQAPTGPLAVFDLGKTNSKLFVFSTEGAMLDERRTKPVWRPHKGRSVLDDELLFDWMGRELADVVAKHGVTGLIVSAHGCTFALVRGTGQLLHPVLDYEQEIPDRLAAEIDPILPEFSETYVPYLTLGFCMARHVYWLQRDEPEAFAEADAILCYPQYWGWRFTGRQVGEYSYIGAHTQMWAPLAGDYSSLVGRLGWRGKLPEIVPAGVVIGQKPVRLANGEERSVAVHNGVHDSNAALAYYRMTGLDDFTIVSTGTWVIIINLSCPLEALDRERDMLSNVTVKGEPAPSLRFMGGREYDRISENWSEPISRSAVEAVIARGVFVLPSWAPDGPFPEIVGEIVGGEVEGEERAAAAALYVVMMTDLSLDLIRSENKIVVDGGLARIGLYTAMLAQLRPAQPVLRSSMSEGSATGAAALAFESLGLSPFRDETVAVAAESIAGLETYRDKWRELANAARSKARQATGRGQGT</sequence>
<dbReference type="GO" id="GO:0016301">
    <property type="term" value="F:kinase activity"/>
    <property type="evidence" value="ECO:0007669"/>
    <property type="project" value="UniProtKB-KW"/>
</dbReference>